<evidence type="ECO:0000313" key="2">
    <source>
        <dbReference type="Proteomes" id="UP001257234"/>
    </source>
</evidence>
<keyword evidence="2" id="KW-1185">Reference proteome</keyword>
<dbReference type="Pfam" id="PF14054">
    <property type="entry name" value="DUF4249"/>
    <property type="match status" value="1"/>
</dbReference>
<evidence type="ECO:0000313" key="1">
    <source>
        <dbReference type="EMBL" id="MDR5590438.1"/>
    </source>
</evidence>
<reference evidence="2" key="1">
    <citation type="submission" date="2023-07" db="EMBL/GenBank/DDBJ databases">
        <title>Christiangramia sp. SM2212., a novel bacterium of the family Flavobacteriaceae isolated from the sea sediment.</title>
        <authorList>
            <person name="Wang J."/>
            <person name="Zhang X."/>
        </authorList>
    </citation>
    <scope>NUCLEOTIDE SEQUENCE [LARGE SCALE GENOMIC DNA]</scope>
    <source>
        <strain evidence="2">SM2212</strain>
    </source>
</reference>
<accession>A0ABU1EQK1</accession>
<proteinExistence type="predicted"/>
<gene>
    <name evidence="1" type="ORF">RE431_07295</name>
</gene>
<organism evidence="1 2">
    <name type="scientific">Christiangramia sediminicola</name>
    <dbReference type="NCBI Taxonomy" id="3073267"/>
    <lineage>
        <taxon>Bacteria</taxon>
        <taxon>Pseudomonadati</taxon>
        <taxon>Bacteroidota</taxon>
        <taxon>Flavobacteriia</taxon>
        <taxon>Flavobacteriales</taxon>
        <taxon>Flavobacteriaceae</taxon>
        <taxon>Christiangramia</taxon>
    </lineage>
</organism>
<dbReference type="Proteomes" id="UP001257234">
    <property type="component" value="Unassembled WGS sequence"/>
</dbReference>
<sequence>MACVEPYEPKSEFYERSVVIEGMVTSELKVQEIAVSETYALDVDSISYVTDAKVRVFSSEGDTYNFFYDTNGKYRSEQVFMAREGVNYQLEVEVNGNVYQSDKEKITGYSDLENVVAKEAVNDEGEIGVSITVNSNALNDDSKYYRYTYEETYKIVSPYTQAKYFINNGNGVELVDVPAGVEREVCYNTLNSQKGILSNTDLQNDNDQNDQLIKFLRIDDFKIINRYSILVRQHVISGDAFRFYQTLDELSNSESVFAQNQPGFLAGNIENVSNSDENVVGYFEVASVQQKRIFFSFLDIFDYTQRRDLRVDCPKSRPLSADLVYYIRQNLIQYLSPAPPSESPYEGPWYLVPIECIDCRVLGTPVKPEFWIDE</sequence>
<name>A0ABU1EQK1_9FLAO</name>
<comment type="caution">
    <text evidence="1">The sequence shown here is derived from an EMBL/GenBank/DDBJ whole genome shotgun (WGS) entry which is preliminary data.</text>
</comment>
<protein>
    <submittedName>
        <fullName evidence="1">DUF4249 domain-containing protein</fullName>
    </submittedName>
</protein>
<dbReference type="InterPro" id="IPR025345">
    <property type="entry name" value="DUF4249"/>
</dbReference>
<dbReference type="RefSeq" id="WP_309561307.1">
    <property type="nucleotide sequence ID" value="NZ_JAVJIU010000002.1"/>
</dbReference>
<dbReference type="EMBL" id="JAVJIU010000002">
    <property type="protein sequence ID" value="MDR5590438.1"/>
    <property type="molecule type" value="Genomic_DNA"/>
</dbReference>